<evidence type="ECO:0000313" key="1">
    <source>
        <dbReference type="EMBL" id="ETN44543.1"/>
    </source>
</evidence>
<protein>
    <recommendedName>
        <fullName evidence="3">Heterokaryon incompatibility domain-containing protein</fullName>
    </recommendedName>
</protein>
<name>W2S940_CYPE1</name>
<dbReference type="AlphaFoldDB" id="W2S940"/>
<organism evidence="1 2">
    <name type="scientific">Cyphellophora europaea (strain CBS 101466)</name>
    <name type="common">Phialophora europaea</name>
    <dbReference type="NCBI Taxonomy" id="1220924"/>
    <lineage>
        <taxon>Eukaryota</taxon>
        <taxon>Fungi</taxon>
        <taxon>Dikarya</taxon>
        <taxon>Ascomycota</taxon>
        <taxon>Pezizomycotina</taxon>
        <taxon>Eurotiomycetes</taxon>
        <taxon>Chaetothyriomycetidae</taxon>
        <taxon>Chaetothyriales</taxon>
        <taxon>Cyphellophoraceae</taxon>
        <taxon>Cyphellophora</taxon>
    </lineage>
</organism>
<proteinExistence type="predicted"/>
<evidence type="ECO:0008006" key="3">
    <source>
        <dbReference type="Google" id="ProtNLM"/>
    </source>
</evidence>
<dbReference type="InParanoid" id="W2S940"/>
<reference evidence="1 2" key="1">
    <citation type="submission" date="2013-03" db="EMBL/GenBank/DDBJ databases">
        <title>The Genome Sequence of Phialophora europaea CBS 101466.</title>
        <authorList>
            <consortium name="The Broad Institute Genomics Platform"/>
            <person name="Cuomo C."/>
            <person name="de Hoog S."/>
            <person name="Gorbushina A."/>
            <person name="Walker B."/>
            <person name="Young S.K."/>
            <person name="Zeng Q."/>
            <person name="Gargeya S."/>
            <person name="Fitzgerald M."/>
            <person name="Haas B."/>
            <person name="Abouelleil A."/>
            <person name="Allen A.W."/>
            <person name="Alvarado L."/>
            <person name="Arachchi H.M."/>
            <person name="Berlin A.M."/>
            <person name="Chapman S.B."/>
            <person name="Gainer-Dewar J."/>
            <person name="Goldberg J."/>
            <person name="Griggs A."/>
            <person name="Gujja S."/>
            <person name="Hansen M."/>
            <person name="Howarth C."/>
            <person name="Imamovic A."/>
            <person name="Ireland A."/>
            <person name="Larimer J."/>
            <person name="McCowan C."/>
            <person name="Murphy C."/>
            <person name="Pearson M."/>
            <person name="Poon T.W."/>
            <person name="Priest M."/>
            <person name="Roberts A."/>
            <person name="Saif S."/>
            <person name="Shea T."/>
            <person name="Sisk P."/>
            <person name="Sykes S."/>
            <person name="Wortman J."/>
            <person name="Nusbaum C."/>
            <person name="Birren B."/>
        </authorList>
    </citation>
    <scope>NUCLEOTIDE SEQUENCE [LARGE SCALE GENOMIC DNA]</scope>
    <source>
        <strain evidence="1 2">CBS 101466</strain>
    </source>
</reference>
<dbReference type="RefSeq" id="XP_008713106.1">
    <property type="nucleotide sequence ID" value="XM_008714884.1"/>
</dbReference>
<evidence type="ECO:0000313" key="2">
    <source>
        <dbReference type="Proteomes" id="UP000030752"/>
    </source>
</evidence>
<keyword evidence="2" id="KW-1185">Reference proteome</keyword>
<dbReference type="GeneID" id="19977552"/>
<dbReference type="OrthoDB" id="3486565at2759"/>
<dbReference type="Proteomes" id="UP000030752">
    <property type="component" value="Unassembled WGS sequence"/>
</dbReference>
<sequence length="64" mass="6999">MAKLVEPGHRVARYCALSHCWGPPDKKPYATTRRNIRNILSGIPVMKLPSTFQDATALSSSTTG</sequence>
<dbReference type="HOGENOM" id="CLU_2867600_0_0_1"/>
<gene>
    <name evidence="1" type="ORF">HMPREF1541_10213</name>
</gene>
<dbReference type="EMBL" id="KB822714">
    <property type="protein sequence ID" value="ETN44543.1"/>
    <property type="molecule type" value="Genomic_DNA"/>
</dbReference>
<accession>W2S940</accession>
<dbReference type="VEuPathDB" id="FungiDB:HMPREF1541_10213"/>